<evidence type="ECO:0000313" key="1">
    <source>
        <dbReference type="EMBL" id="KAL3269100.1"/>
    </source>
</evidence>
<reference evidence="1 2" key="1">
    <citation type="journal article" date="2021" name="BMC Biol.">
        <title>Horizontally acquired antibacterial genes associated with adaptive radiation of ladybird beetles.</title>
        <authorList>
            <person name="Li H.S."/>
            <person name="Tang X.F."/>
            <person name="Huang Y.H."/>
            <person name="Xu Z.Y."/>
            <person name="Chen M.L."/>
            <person name="Du X.Y."/>
            <person name="Qiu B.Y."/>
            <person name="Chen P.T."/>
            <person name="Zhang W."/>
            <person name="Slipinski A."/>
            <person name="Escalona H.E."/>
            <person name="Waterhouse R.M."/>
            <person name="Zwick A."/>
            <person name="Pang H."/>
        </authorList>
    </citation>
    <scope>NUCLEOTIDE SEQUENCE [LARGE SCALE GENOMIC DNA]</scope>
    <source>
        <strain evidence="1">SYSU2018</strain>
    </source>
</reference>
<dbReference type="AlphaFoldDB" id="A0ABD2MRS9"/>
<accession>A0ABD2MRS9</accession>
<organism evidence="1 2">
    <name type="scientific">Cryptolaemus montrouzieri</name>
    <dbReference type="NCBI Taxonomy" id="559131"/>
    <lineage>
        <taxon>Eukaryota</taxon>
        <taxon>Metazoa</taxon>
        <taxon>Ecdysozoa</taxon>
        <taxon>Arthropoda</taxon>
        <taxon>Hexapoda</taxon>
        <taxon>Insecta</taxon>
        <taxon>Pterygota</taxon>
        <taxon>Neoptera</taxon>
        <taxon>Endopterygota</taxon>
        <taxon>Coleoptera</taxon>
        <taxon>Polyphaga</taxon>
        <taxon>Cucujiformia</taxon>
        <taxon>Coccinelloidea</taxon>
        <taxon>Coccinellidae</taxon>
        <taxon>Scymninae</taxon>
        <taxon>Scymnini</taxon>
        <taxon>Cryptolaemus</taxon>
    </lineage>
</organism>
<evidence type="ECO:0000313" key="2">
    <source>
        <dbReference type="Proteomes" id="UP001516400"/>
    </source>
</evidence>
<dbReference type="EMBL" id="JABFTP020000021">
    <property type="protein sequence ID" value="KAL3269100.1"/>
    <property type="molecule type" value="Genomic_DNA"/>
</dbReference>
<dbReference type="Proteomes" id="UP001516400">
    <property type="component" value="Unassembled WGS sequence"/>
</dbReference>
<gene>
    <name evidence="1" type="ORF">HHI36_008182</name>
</gene>
<comment type="caution">
    <text evidence="1">The sequence shown here is derived from an EMBL/GenBank/DDBJ whole genome shotgun (WGS) entry which is preliminary data.</text>
</comment>
<proteinExistence type="predicted"/>
<sequence>MASKVTEDLNEINLSKDMDDSIFVEPRSFPRVMETHDLKQNNENKLAAQEKVEKNSEFHQEESEEDRILRWEEKALQNKGLPFNERKPPKGFSTWSEYMFWSRGVLQTSNFGNKRRSHEVEEGLRWKEVEEYIKFGNNVTETLMLMPHVNVPACMADISKILRKYRFDALDEM</sequence>
<protein>
    <submittedName>
        <fullName evidence="1">Uncharacterized protein</fullName>
    </submittedName>
</protein>
<name>A0ABD2MRS9_9CUCU</name>
<keyword evidence="2" id="KW-1185">Reference proteome</keyword>